<sequence length="198" mass="22270">MEQIDIKIPIIFVLGGPGSGKGTQCERIVEKYGFTHLSTGNLLREEVASGSTRGQEIQAIMSSGGIVDNETVLDLLQAAILKTVDPKGFLIDGFPREEKQGPAFENRFRPVDLVIVLNCTDEVLINRIVLRSKESANKRSDDNEKTARIRIARYRENIEKISLKYSNKLKYINGDQTKDEVFENIMTVINELIIKKSE</sequence>
<dbReference type="InterPro" id="IPR000850">
    <property type="entry name" value="Adenylat/UMP-CMP_kin"/>
</dbReference>
<dbReference type="GO" id="GO:0006139">
    <property type="term" value="P:nucleobase-containing compound metabolic process"/>
    <property type="evidence" value="ECO:0007669"/>
    <property type="project" value="InterPro"/>
</dbReference>
<evidence type="ECO:0000256" key="3">
    <source>
        <dbReference type="ARBA" id="ARBA00022777"/>
    </source>
</evidence>
<dbReference type="Pfam" id="PF00406">
    <property type="entry name" value="ADK"/>
    <property type="match status" value="1"/>
</dbReference>
<evidence type="ECO:0000256" key="2">
    <source>
        <dbReference type="ARBA" id="ARBA00022741"/>
    </source>
</evidence>
<evidence type="ECO:0008006" key="7">
    <source>
        <dbReference type="Google" id="ProtNLM"/>
    </source>
</evidence>
<accession>A0A9J6C1A7</accession>
<keyword evidence="1 4" id="KW-0808">Transferase</keyword>
<evidence type="ECO:0000256" key="4">
    <source>
        <dbReference type="RuleBase" id="RU003330"/>
    </source>
</evidence>
<proteinExistence type="inferred from homology"/>
<dbReference type="SUPFAM" id="SSF52540">
    <property type="entry name" value="P-loop containing nucleoside triphosphate hydrolases"/>
    <property type="match status" value="1"/>
</dbReference>
<keyword evidence="6" id="KW-1185">Reference proteome</keyword>
<evidence type="ECO:0000256" key="1">
    <source>
        <dbReference type="ARBA" id="ARBA00022679"/>
    </source>
</evidence>
<dbReference type="EMBL" id="JADBJN010000002">
    <property type="protein sequence ID" value="KAG5675956.1"/>
    <property type="molecule type" value="Genomic_DNA"/>
</dbReference>
<dbReference type="OrthoDB" id="442176at2759"/>
<dbReference type="AlphaFoldDB" id="A0A9J6C1A7"/>
<comment type="caution">
    <text evidence="5">The sequence shown here is derived from an EMBL/GenBank/DDBJ whole genome shotgun (WGS) entry which is preliminary data.</text>
</comment>
<dbReference type="Proteomes" id="UP001107558">
    <property type="component" value="Chromosome 2"/>
</dbReference>
<dbReference type="PROSITE" id="PS00113">
    <property type="entry name" value="ADENYLATE_KINASE"/>
    <property type="match status" value="1"/>
</dbReference>
<dbReference type="InterPro" id="IPR033690">
    <property type="entry name" value="Adenylat_kinase_CS"/>
</dbReference>
<gene>
    <name evidence="5" type="ORF">PVAND_005813</name>
</gene>
<comment type="similarity">
    <text evidence="4">Belongs to the adenylate kinase family.</text>
</comment>
<evidence type="ECO:0000313" key="5">
    <source>
        <dbReference type="EMBL" id="KAG5675956.1"/>
    </source>
</evidence>
<keyword evidence="3 4" id="KW-0418">Kinase</keyword>
<protein>
    <recommendedName>
        <fullName evidence="7">Adenylate kinase</fullName>
    </recommendedName>
</protein>
<organism evidence="5 6">
    <name type="scientific">Polypedilum vanderplanki</name>
    <name type="common">Sleeping chironomid midge</name>
    <dbReference type="NCBI Taxonomy" id="319348"/>
    <lineage>
        <taxon>Eukaryota</taxon>
        <taxon>Metazoa</taxon>
        <taxon>Ecdysozoa</taxon>
        <taxon>Arthropoda</taxon>
        <taxon>Hexapoda</taxon>
        <taxon>Insecta</taxon>
        <taxon>Pterygota</taxon>
        <taxon>Neoptera</taxon>
        <taxon>Endopterygota</taxon>
        <taxon>Diptera</taxon>
        <taxon>Nematocera</taxon>
        <taxon>Chironomoidea</taxon>
        <taxon>Chironomidae</taxon>
        <taxon>Chironominae</taxon>
        <taxon>Polypedilum</taxon>
        <taxon>Polypedilum</taxon>
    </lineage>
</organism>
<dbReference type="Gene3D" id="3.40.50.300">
    <property type="entry name" value="P-loop containing nucleotide triphosphate hydrolases"/>
    <property type="match status" value="1"/>
</dbReference>
<dbReference type="GO" id="GO:0019205">
    <property type="term" value="F:nucleobase-containing compound kinase activity"/>
    <property type="evidence" value="ECO:0007669"/>
    <property type="project" value="InterPro"/>
</dbReference>
<evidence type="ECO:0000313" key="6">
    <source>
        <dbReference type="Proteomes" id="UP001107558"/>
    </source>
</evidence>
<reference evidence="5" key="1">
    <citation type="submission" date="2021-03" db="EMBL/GenBank/DDBJ databases">
        <title>Chromosome level genome of the anhydrobiotic midge Polypedilum vanderplanki.</title>
        <authorList>
            <person name="Yoshida Y."/>
            <person name="Kikawada T."/>
            <person name="Gusev O."/>
        </authorList>
    </citation>
    <scope>NUCLEOTIDE SEQUENCE</scope>
    <source>
        <strain evidence="5">NIAS01</strain>
        <tissue evidence="5">Whole body or cell culture</tissue>
    </source>
</reference>
<dbReference type="InterPro" id="IPR027417">
    <property type="entry name" value="P-loop_NTPase"/>
</dbReference>
<dbReference type="PANTHER" id="PTHR23359">
    <property type="entry name" value="NUCLEOTIDE KINASE"/>
    <property type="match status" value="1"/>
</dbReference>
<keyword evidence="2" id="KW-0547">Nucleotide-binding</keyword>
<dbReference type="CDD" id="cd01428">
    <property type="entry name" value="ADK"/>
    <property type="match status" value="1"/>
</dbReference>
<name>A0A9J6C1A7_POLVA</name>
<dbReference type="HAMAP" id="MF_00235">
    <property type="entry name" value="Adenylate_kinase_Adk"/>
    <property type="match status" value="1"/>
</dbReference>
<dbReference type="PRINTS" id="PR00094">
    <property type="entry name" value="ADENYLTKNASE"/>
</dbReference>
<dbReference type="GO" id="GO:0005524">
    <property type="term" value="F:ATP binding"/>
    <property type="evidence" value="ECO:0007669"/>
    <property type="project" value="InterPro"/>
</dbReference>